<dbReference type="FunFam" id="1.10.730.10:FF:000002">
    <property type="entry name" value="Leucine--tRNA ligase"/>
    <property type="match status" value="1"/>
</dbReference>
<dbReference type="GO" id="GO:0004823">
    <property type="term" value="F:leucine-tRNA ligase activity"/>
    <property type="evidence" value="ECO:0007669"/>
    <property type="project" value="UniProtKB-UniRule"/>
</dbReference>
<dbReference type="HAMAP" id="MF_00049_B">
    <property type="entry name" value="Leu_tRNA_synth_B"/>
    <property type="match status" value="1"/>
</dbReference>
<dbReference type="PANTHER" id="PTHR43740">
    <property type="entry name" value="LEUCYL-TRNA SYNTHETASE"/>
    <property type="match status" value="1"/>
</dbReference>
<feature type="binding site" evidence="9">
    <location>
        <position position="648"/>
    </location>
    <ligand>
        <name>ATP</name>
        <dbReference type="ChEBI" id="CHEBI:30616"/>
    </ligand>
</feature>
<name>A0A1F8BKC7_9BACT</name>
<dbReference type="InterPro" id="IPR009008">
    <property type="entry name" value="Val/Leu/Ile-tRNA-synth_edit"/>
</dbReference>
<keyword evidence="4 9" id="KW-0547">Nucleotide-binding</keyword>
<gene>
    <name evidence="9" type="primary">leuS</name>
    <name evidence="14" type="ORF">A2893_00895</name>
</gene>
<evidence type="ECO:0000256" key="9">
    <source>
        <dbReference type="HAMAP-Rule" id="MF_00049"/>
    </source>
</evidence>
<dbReference type="PRINTS" id="PR00985">
    <property type="entry name" value="TRNASYNTHLEU"/>
</dbReference>
<feature type="domain" description="Leucyl-tRNA synthetase editing" evidence="13">
    <location>
        <begin position="245"/>
        <end position="434"/>
    </location>
</feature>
<dbReference type="InterPro" id="IPR025709">
    <property type="entry name" value="Leu_tRNA-synth_edit"/>
</dbReference>
<dbReference type="GO" id="GO:0005829">
    <property type="term" value="C:cytosol"/>
    <property type="evidence" value="ECO:0007669"/>
    <property type="project" value="TreeGrafter"/>
</dbReference>
<evidence type="ECO:0000313" key="15">
    <source>
        <dbReference type="Proteomes" id="UP000176725"/>
    </source>
</evidence>
<keyword evidence="6 9" id="KW-0648">Protein biosynthesis</keyword>
<dbReference type="SUPFAM" id="SSF47323">
    <property type="entry name" value="Anticodon-binding domain of a subclass of class I aminoacyl-tRNA synthetases"/>
    <property type="match status" value="1"/>
</dbReference>
<dbReference type="Proteomes" id="UP000176725">
    <property type="component" value="Unassembled WGS sequence"/>
</dbReference>
<dbReference type="InterPro" id="IPR013155">
    <property type="entry name" value="M/V/L/I-tRNA-synth_anticd-bd"/>
</dbReference>
<comment type="caution">
    <text evidence="9">Lacks conserved residue(s) required for the propagation of feature annotation.</text>
</comment>
<dbReference type="AlphaFoldDB" id="A0A1F8BKC7"/>
<reference evidence="14 15" key="1">
    <citation type="journal article" date="2016" name="Nat. Commun.">
        <title>Thousands of microbial genomes shed light on interconnected biogeochemical processes in an aquifer system.</title>
        <authorList>
            <person name="Anantharaman K."/>
            <person name="Brown C.T."/>
            <person name="Hug L.A."/>
            <person name="Sharon I."/>
            <person name="Castelle C.J."/>
            <person name="Probst A.J."/>
            <person name="Thomas B.C."/>
            <person name="Singh A."/>
            <person name="Wilkins M.J."/>
            <person name="Karaoz U."/>
            <person name="Brodie E.L."/>
            <person name="Williams K.H."/>
            <person name="Hubbard S.S."/>
            <person name="Banfield J.F."/>
        </authorList>
    </citation>
    <scope>NUCLEOTIDE SEQUENCE [LARGE SCALE GENOMIC DNA]</scope>
</reference>
<sequence>MKGSSYDHKSVESKWQKEWEDQKLFSQVELVLAKNKFYNLWMFPYPSAEGLHAGHAFASTGSDVYGRYTRMNGYTVFQPIGYDSFGIHSENYAIKIGEIPQKMLERTTKHYEQQLRSLGHAYDWTRTVTTSSLDYYKWTQWLFLQLFKSGLAHRKAALVNWCPSCKTVLSDEQVMTPAQAGKDPKDAQGKITKPKEGMFVCERCGTVVEKKELEQWFLRITDYADKLLENLGKIDWPEKIKIAQRNWIGKKEGITISYPIEGKGVSLDVWTSRPDTNFGATFVVVSPEYAKKNLINLIVEDTKQQFEEYIKSSLSKSKDDRIYEGRKKTGCFTGLFAINQLNNYKMPVWVADFVLADVGTGAVVGVPGHDKRDFEFAKEFGLEIKRVVVGSDKDESRITRIEQAQEEEGKMINSEFLDGLDIHKATKKMMDYLEKKNWGKRSKNYHLRDWLISRQRYWGAPIPMIYCQNCAKDGKSWFSSEEARNFPKIGNWKLRIGNSDWKSGGWWPEEVLPVELPEIKDYKPEGTGKGPLANHPEFYKVKCPECGSEAIRETDVMDTFVDSSWYFLRYPSVKSKSNTSMPFDTYITKKWLPVDLYFGGAEHSVLHLMYARFVTMVLNDLKYLDFEEPFPKFFAHGLMIKDGAKMSKSRGNVVNPDEYIEKYGADTLRLYLMFMGPMDGYPDFRDTGIEGMRRFIDRVWDLFVNHKDNIVVEGKDAKVILIKMHQTIKKVSADIQNFRYNTAIASIMEYVNLLRDKAQLSVVGNQLSDNSKTEKLQSDDRKPKTDIRIRCAEWDEALKTLVLLLNPFTPHLSEEVWNSFLKQKSAIQTQPWPKFDENLTIEKEVTIPIQVNGRLRATITLASDEAKNKDIVSKKARNLKNVLKSLEGKNIKETIFVPSRLINFVV</sequence>
<dbReference type="CDD" id="cd00812">
    <property type="entry name" value="LeuRS_core"/>
    <property type="match status" value="1"/>
</dbReference>
<protein>
    <recommendedName>
        <fullName evidence="9">Leucine--tRNA ligase</fullName>
        <ecNumber evidence="9">6.1.1.4</ecNumber>
    </recommendedName>
    <alternativeName>
        <fullName evidence="9">Leucyl-tRNA synthetase</fullName>
        <shortName evidence="9">LeuRS</shortName>
    </alternativeName>
</protein>
<dbReference type="Gene3D" id="3.40.50.620">
    <property type="entry name" value="HUPs"/>
    <property type="match status" value="2"/>
</dbReference>
<keyword evidence="5 9" id="KW-0067">ATP-binding</keyword>
<dbReference type="Pfam" id="PF00133">
    <property type="entry name" value="tRNA-synt_1"/>
    <property type="match status" value="1"/>
</dbReference>
<comment type="caution">
    <text evidence="14">The sequence shown here is derived from an EMBL/GenBank/DDBJ whole genome shotgun (WGS) entry which is preliminary data.</text>
</comment>
<feature type="short sequence motif" description="'KMSKS' region" evidence="9">
    <location>
        <begin position="645"/>
        <end position="649"/>
    </location>
</feature>
<evidence type="ECO:0000313" key="14">
    <source>
        <dbReference type="EMBL" id="OGM64410.1"/>
    </source>
</evidence>
<dbReference type="InterPro" id="IPR002300">
    <property type="entry name" value="aa-tRNA-synth_Ia"/>
</dbReference>
<keyword evidence="2 9" id="KW-0963">Cytoplasm</keyword>
<comment type="catalytic activity">
    <reaction evidence="8 9">
        <text>tRNA(Leu) + L-leucine + ATP = L-leucyl-tRNA(Leu) + AMP + diphosphate</text>
        <dbReference type="Rhea" id="RHEA:11688"/>
        <dbReference type="Rhea" id="RHEA-COMP:9613"/>
        <dbReference type="Rhea" id="RHEA-COMP:9622"/>
        <dbReference type="ChEBI" id="CHEBI:30616"/>
        <dbReference type="ChEBI" id="CHEBI:33019"/>
        <dbReference type="ChEBI" id="CHEBI:57427"/>
        <dbReference type="ChEBI" id="CHEBI:78442"/>
        <dbReference type="ChEBI" id="CHEBI:78494"/>
        <dbReference type="ChEBI" id="CHEBI:456215"/>
        <dbReference type="EC" id="6.1.1.4"/>
    </reaction>
</comment>
<keyword evidence="3 9" id="KW-0436">Ligase</keyword>
<dbReference type="GO" id="GO:0002161">
    <property type="term" value="F:aminoacyl-tRNA deacylase activity"/>
    <property type="evidence" value="ECO:0007669"/>
    <property type="project" value="InterPro"/>
</dbReference>
<proteinExistence type="inferred from homology"/>
<keyword evidence="7 9" id="KW-0030">Aminoacyl-tRNA synthetase</keyword>
<feature type="domain" description="Aminoacyl-tRNA synthetase class Ia" evidence="11">
    <location>
        <begin position="551"/>
        <end position="673"/>
    </location>
</feature>
<evidence type="ECO:0000256" key="10">
    <source>
        <dbReference type="RuleBase" id="RU363035"/>
    </source>
</evidence>
<evidence type="ECO:0000256" key="6">
    <source>
        <dbReference type="ARBA" id="ARBA00022917"/>
    </source>
</evidence>
<dbReference type="Pfam" id="PF13603">
    <property type="entry name" value="tRNA-synt_1_2"/>
    <property type="match status" value="1"/>
</dbReference>
<evidence type="ECO:0000256" key="4">
    <source>
        <dbReference type="ARBA" id="ARBA00022741"/>
    </source>
</evidence>
<evidence type="ECO:0000256" key="8">
    <source>
        <dbReference type="ARBA" id="ARBA00047469"/>
    </source>
</evidence>
<dbReference type="InterPro" id="IPR002302">
    <property type="entry name" value="Leu-tRNA-ligase"/>
</dbReference>
<dbReference type="EC" id="6.1.1.4" evidence="9"/>
<comment type="similarity">
    <text evidence="1 9 10">Belongs to the class-I aminoacyl-tRNA synthetase family.</text>
</comment>
<dbReference type="GO" id="GO:0006429">
    <property type="term" value="P:leucyl-tRNA aminoacylation"/>
    <property type="evidence" value="ECO:0007669"/>
    <property type="project" value="UniProtKB-UniRule"/>
</dbReference>
<organism evidence="14 15">
    <name type="scientific">Candidatus Woesebacteria bacterium RIFCSPLOWO2_01_FULL_39_25</name>
    <dbReference type="NCBI Taxonomy" id="1802521"/>
    <lineage>
        <taxon>Bacteria</taxon>
        <taxon>Candidatus Woeseibacteriota</taxon>
    </lineage>
</organism>
<dbReference type="Pfam" id="PF08264">
    <property type="entry name" value="Anticodon_1"/>
    <property type="match status" value="1"/>
</dbReference>
<evidence type="ECO:0000256" key="5">
    <source>
        <dbReference type="ARBA" id="ARBA00022840"/>
    </source>
</evidence>
<dbReference type="InterPro" id="IPR001412">
    <property type="entry name" value="aa-tRNA-synth_I_CS"/>
</dbReference>
<dbReference type="PANTHER" id="PTHR43740:SF2">
    <property type="entry name" value="LEUCINE--TRNA LIGASE, MITOCHONDRIAL"/>
    <property type="match status" value="1"/>
</dbReference>
<dbReference type="EMBL" id="MGHH01000010">
    <property type="protein sequence ID" value="OGM64410.1"/>
    <property type="molecule type" value="Genomic_DNA"/>
</dbReference>
<evidence type="ECO:0000259" key="13">
    <source>
        <dbReference type="Pfam" id="PF13603"/>
    </source>
</evidence>
<comment type="subcellular location">
    <subcellularLocation>
        <location evidence="9">Cytoplasm</location>
    </subcellularLocation>
</comment>
<evidence type="ECO:0000259" key="11">
    <source>
        <dbReference type="Pfam" id="PF00133"/>
    </source>
</evidence>
<dbReference type="Gene3D" id="1.10.730.10">
    <property type="entry name" value="Isoleucyl-tRNA Synthetase, Domain 1"/>
    <property type="match status" value="2"/>
</dbReference>
<dbReference type="PROSITE" id="PS00178">
    <property type="entry name" value="AA_TRNA_LIGASE_I"/>
    <property type="match status" value="1"/>
</dbReference>
<dbReference type="STRING" id="1802521.A2893_00895"/>
<dbReference type="Gene3D" id="3.90.740.10">
    <property type="entry name" value="Valyl/Leucyl/Isoleucyl-tRNA synthetase, editing domain"/>
    <property type="match status" value="1"/>
</dbReference>
<accession>A0A1F8BKC7</accession>
<dbReference type="SUPFAM" id="SSF50677">
    <property type="entry name" value="ValRS/IleRS/LeuRS editing domain"/>
    <property type="match status" value="1"/>
</dbReference>
<evidence type="ECO:0000256" key="1">
    <source>
        <dbReference type="ARBA" id="ARBA00005594"/>
    </source>
</evidence>
<evidence type="ECO:0000259" key="12">
    <source>
        <dbReference type="Pfam" id="PF08264"/>
    </source>
</evidence>
<dbReference type="CDD" id="cd07958">
    <property type="entry name" value="Anticodon_Ia_Leu_BEm"/>
    <property type="match status" value="1"/>
</dbReference>
<dbReference type="GO" id="GO:0005524">
    <property type="term" value="F:ATP binding"/>
    <property type="evidence" value="ECO:0007669"/>
    <property type="project" value="UniProtKB-UniRule"/>
</dbReference>
<feature type="domain" description="Methionyl/Valyl/Leucyl/Isoleucyl-tRNA synthetase anticodon-binding" evidence="12">
    <location>
        <begin position="718"/>
        <end position="867"/>
    </location>
</feature>
<evidence type="ECO:0000256" key="7">
    <source>
        <dbReference type="ARBA" id="ARBA00023146"/>
    </source>
</evidence>
<dbReference type="SUPFAM" id="SSF52374">
    <property type="entry name" value="Nucleotidylyl transferase"/>
    <property type="match status" value="1"/>
</dbReference>
<dbReference type="InterPro" id="IPR014729">
    <property type="entry name" value="Rossmann-like_a/b/a_fold"/>
</dbReference>
<evidence type="ECO:0000256" key="3">
    <source>
        <dbReference type="ARBA" id="ARBA00022598"/>
    </source>
</evidence>
<evidence type="ECO:0000256" key="2">
    <source>
        <dbReference type="ARBA" id="ARBA00022490"/>
    </source>
</evidence>
<dbReference type="InterPro" id="IPR009080">
    <property type="entry name" value="tRNAsynth_Ia_anticodon-bd"/>
</dbReference>